<evidence type="ECO:0000313" key="1">
    <source>
        <dbReference type="EMBL" id="ABC28762.1"/>
    </source>
</evidence>
<dbReference type="HOGENOM" id="CLU_1693037_0_0_6"/>
<dbReference type="KEGG" id="hch:HCH_01929"/>
<accession>Q2SKR2</accession>
<dbReference type="AlphaFoldDB" id="Q2SKR2"/>
<dbReference type="Proteomes" id="UP000000238">
    <property type="component" value="Chromosome"/>
</dbReference>
<organism evidence="1 2">
    <name type="scientific">Hahella chejuensis (strain KCTC 2396)</name>
    <dbReference type="NCBI Taxonomy" id="349521"/>
    <lineage>
        <taxon>Bacteria</taxon>
        <taxon>Pseudomonadati</taxon>
        <taxon>Pseudomonadota</taxon>
        <taxon>Gammaproteobacteria</taxon>
        <taxon>Oceanospirillales</taxon>
        <taxon>Hahellaceae</taxon>
        <taxon>Hahella</taxon>
    </lineage>
</organism>
<dbReference type="RefSeq" id="WP_011395833.1">
    <property type="nucleotide sequence ID" value="NC_007645.1"/>
</dbReference>
<evidence type="ECO:0000313" key="2">
    <source>
        <dbReference type="Proteomes" id="UP000000238"/>
    </source>
</evidence>
<dbReference type="OrthoDB" id="6196114at2"/>
<proteinExistence type="predicted"/>
<sequence length="155" mass="17536">MSSPVADSESDLIPLLDEIVIDDSELASSHPGLTEVQNNQPQTQLSKECESMEMTPANGQVDVKPTSLRGNNPFLPYEHLEKLALERMEFQKEFEAFFKKQSTHAAASSVLKETKDLERIVHLTTQKVVAEYMPQIEQRVRAEVIRHMNSLNLSK</sequence>
<name>Q2SKR2_HAHCH</name>
<keyword evidence="2" id="KW-1185">Reference proteome</keyword>
<reference evidence="1 2" key="1">
    <citation type="journal article" date="2005" name="Nucleic Acids Res.">
        <title>Genomic blueprint of Hahella chejuensis, a marine microbe producing an algicidal agent.</title>
        <authorList>
            <person name="Jeong H."/>
            <person name="Yim J.H."/>
            <person name="Lee C."/>
            <person name="Choi S.-H."/>
            <person name="Park Y.K."/>
            <person name="Yoon S.H."/>
            <person name="Hur C.-G."/>
            <person name="Kang H.-Y."/>
            <person name="Kim D."/>
            <person name="Lee H.H."/>
            <person name="Park K.H."/>
            <person name="Park S.-H."/>
            <person name="Park H.-S."/>
            <person name="Lee H.K."/>
            <person name="Oh T.K."/>
            <person name="Kim J.F."/>
        </authorList>
    </citation>
    <scope>NUCLEOTIDE SEQUENCE [LARGE SCALE GENOMIC DNA]</scope>
    <source>
        <strain evidence="1 2">KCTC 2396</strain>
    </source>
</reference>
<dbReference type="EMBL" id="CP000155">
    <property type="protein sequence ID" value="ABC28762.1"/>
    <property type="molecule type" value="Genomic_DNA"/>
</dbReference>
<protein>
    <submittedName>
        <fullName evidence="1">Uncharacterized protein</fullName>
    </submittedName>
</protein>
<dbReference type="STRING" id="349521.HCH_01929"/>
<gene>
    <name evidence="1" type="ordered locus">HCH_01929</name>
</gene>